<name>A0A0C5VRI6_9GAMM</name>
<dbReference type="AlphaFoldDB" id="A0A0C5VRI6"/>
<gene>
    <name evidence="1" type="ORF">YC6258_00824</name>
</gene>
<dbReference type="EMBL" id="CP007142">
    <property type="protein sequence ID" value="AJQ92874.1"/>
    <property type="molecule type" value="Genomic_DNA"/>
</dbReference>
<dbReference type="KEGG" id="gsn:YC6258_00824"/>
<sequence length="149" mass="17092">MSEWQSYDYVHPLEILTTQSLSQFNLVRFDDCNTYQDEGFYLRHLQKLALASQGKIHITDILETWNGLQVMISFKLNGILKELAFSVDEEPDVVPETFCDAIEQIALTEIDGWTFVAGHTDEEGTSFFHVPVEAAKELSDLEQQYTKKP</sequence>
<reference evidence="1 2" key="1">
    <citation type="submission" date="2014-01" db="EMBL/GenBank/DDBJ databases">
        <title>Full genme sequencing of cellulolytic bacterium Gynuella sunshinyii YC6258T gen. nov., sp. nov.</title>
        <authorList>
            <person name="Khan H."/>
            <person name="Chung E.J."/>
            <person name="Chung Y.R."/>
        </authorList>
    </citation>
    <scope>NUCLEOTIDE SEQUENCE [LARGE SCALE GENOMIC DNA]</scope>
    <source>
        <strain evidence="1 2">YC6258</strain>
    </source>
</reference>
<dbReference type="STRING" id="1445510.YC6258_00824"/>
<dbReference type="Proteomes" id="UP000032266">
    <property type="component" value="Chromosome"/>
</dbReference>
<proteinExistence type="predicted"/>
<keyword evidence="2" id="KW-1185">Reference proteome</keyword>
<evidence type="ECO:0000313" key="1">
    <source>
        <dbReference type="EMBL" id="AJQ92874.1"/>
    </source>
</evidence>
<protein>
    <submittedName>
        <fullName evidence="1">Uncharacterized protein</fullName>
    </submittedName>
</protein>
<accession>A0A0C5VRI6</accession>
<dbReference type="HOGENOM" id="CLU_1747072_0_0_6"/>
<evidence type="ECO:0000313" key="2">
    <source>
        <dbReference type="Proteomes" id="UP000032266"/>
    </source>
</evidence>
<organism evidence="1 2">
    <name type="scientific">Gynuella sunshinyii YC6258</name>
    <dbReference type="NCBI Taxonomy" id="1445510"/>
    <lineage>
        <taxon>Bacteria</taxon>
        <taxon>Pseudomonadati</taxon>
        <taxon>Pseudomonadota</taxon>
        <taxon>Gammaproteobacteria</taxon>
        <taxon>Oceanospirillales</taxon>
        <taxon>Saccharospirillaceae</taxon>
        <taxon>Gynuella</taxon>
    </lineage>
</organism>